<feature type="compositionally biased region" description="Basic and acidic residues" evidence="1">
    <location>
        <begin position="85"/>
        <end position="99"/>
    </location>
</feature>
<feature type="compositionally biased region" description="Basic and acidic residues" evidence="1">
    <location>
        <begin position="65"/>
        <end position="77"/>
    </location>
</feature>
<gene>
    <name evidence="2" type="ORF">HK097_004274</name>
</gene>
<dbReference type="Proteomes" id="UP001212841">
    <property type="component" value="Unassembled WGS sequence"/>
</dbReference>
<feature type="region of interest" description="Disordered" evidence="1">
    <location>
        <begin position="54"/>
        <end position="147"/>
    </location>
</feature>
<protein>
    <submittedName>
        <fullName evidence="2">Uncharacterized protein</fullName>
    </submittedName>
</protein>
<feature type="compositionally biased region" description="Basic residues" evidence="1">
    <location>
        <begin position="54"/>
        <end position="64"/>
    </location>
</feature>
<accession>A0AAD5X060</accession>
<dbReference type="EMBL" id="JADGJD010002078">
    <property type="protein sequence ID" value="KAJ3035148.1"/>
    <property type="molecule type" value="Genomic_DNA"/>
</dbReference>
<keyword evidence="3" id="KW-1185">Reference proteome</keyword>
<organism evidence="2 3">
    <name type="scientific">Rhizophlyctis rosea</name>
    <dbReference type="NCBI Taxonomy" id="64517"/>
    <lineage>
        <taxon>Eukaryota</taxon>
        <taxon>Fungi</taxon>
        <taxon>Fungi incertae sedis</taxon>
        <taxon>Chytridiomycota</taxon>
        <taxon>Chytridiomycota incertae sedis</taxon>
        <taxon>Chytridiomycetes</taxon>
        <taxon>Rhizophlyctidales</taxon>
        <taxon>Rhizophlyctidaceae</taxon>
        <taxon>Rhizophlyctis</taxon>
    </lineage>
</organism>
<feature type="compositionally biased region" description="Acidic residues" evidence="1">
    <location>
        <begin position="137"/>
        <end position="147"/>
    </location>
</feature>
<evidence type="ECO:0000313" key="2">
    <source>
        <dbReference type="EMBL" id="KAJ3035148.1"/>
    </source>
</evidence>
<sequence>MPDWVDKWDDLGRWKGQSLEIEGLVDTAQAVPDLARDPGWDEFEAAEREYTWKAKKNSSRTRVRERKEEGPDPEKVAERKRRYREARDVATDLARRRGEAVSGIEYEMKTTLPPEAPPPCDNKEKDPNWVPPPDGGDGGEEGAEGAE</sequence>
<reference evidence="2" key="1">
    <citation type="submission" date="2020-05" db="EMBL/GenBank/DDBJ databases">
        <title>Phylogenomic resolution of chytrid fungi.</title>
        <authorList>
            <person name="Stajich J.E."/>
            <person name="Amses K."/>
            <person name="Simmons R."/>
            <person name="Seto K."/>
            <person name="Myers J."/>
            <person name="Bonds A."/>
            <person name="Quandt C.A."/>
            <person name="Barry K."/>
            <person name="Liu P."/>
            <person name="Grigoriev I."/>
            <person name="Longcore J.E."/>
            <person name="James T.Y."/>
        </authorList>
    </citation>
    <scope>NUCLEOTIDE SEQUENCE</scope>
    <source>
        <strain evidence="2">JEL0318</strain>
    </source>
</reference>
<evidence type="ECO:0000313" key="3">
    <source>
        <dbReference type="Proteomes" id="UP001212841"/>
    </source>
</evidence>
<dbReference type="AlphaFoldDB" id="A0AAD5X060"/>
<comment type="caution">
    <text evidence="2">The sequence shown here is derived from an EMBL/GenBank/DDBJ whole genome shotgun (WGS) entry which is preliminary data.</text>
</comment>
<name>A0AAD5X060_9FUNG</name>
<evidence type="ECO:0000256" key="1">
    <source>
        <dbReference type="SAM" id="MobiDB-lite"/>
    </source>
</evidence>
<proteinExistence type="predicted"/>